<keyword evidence="2" id="KW-0472">Membrane</keyword>
<reference evidence="3" key="1">
    <citation type="submission" date="2021-06" db="EMBL/GenBank/DDBJ databases">
        <authorList>
            <person name="Kallberg Y."/>
            <person name="Tangrot J."/>
            <person name="Rosling A."/>
        </authorList>
    </citation>
    <scope>NUCLEOTIDE SEQUENCE</scope>
    <source>
        <strain evidence="3">BR232B</strain>
    </source>
</reference>
<proteinExistence type="predicted"/>
<keyword evidence="2" id="KW-1133">Transmembrane helix</keyword>
<sequence>MAYNNSPNLQNPTDGNPPINPPSEIPTQVVSNFTTDKTTGNTQYVMNDPNSQIIYTVGPDGNPVPNNPVLYTVAEGTPVVPVMPYDNTIVTSVPPSSPPQFKFASKEVYIAIAALILVLVGAIMLGVAKPSLTSCVKNCSPNYSDLTDISSIYSASLNYDSCLKKSFAEQNDITIRQLREDSPPEIANLVKLSTVTAVEDNVQFIAQFDWTTRGIQDDTIPQWFHEYLNCIKLVADANLTVDYQEHHHAWEKFGLPYEYDDAGEKHQFFDDLNCAFSEPATVLRTSC</sequence>
<gene>
    <name evidence="3" type="ORF">PBRASI_LOCUS5613</name>
</gene>
<dbReference type="Proteomes" id="UP000789739">
    <property type="component" value="Unassembled WGS sequence"/>
</dbReference>
<organism evidence="3 4">
    <name type="scientific">Paraglomus brasilianum</name>
    <dbReference type="NCBI Taxonomy" id="144538"/>
    <lineage>
        <taxon>Eukaryota</taxon>
        <taxon>Fungi</taxon>
        <taxon>Fungi incertae sedis</taxon>
        <taxon>Mucoromycota</taxon>
        <taxon>Glomeromycotina</taxon>
        <taxon>Glomeromycetes</taxon>
        <taxon>Paraglomerales</taxon>
        <taxon>Paraglomeraceae</taxon>
        <taxon>Paraglomus</taxon>
    </lineage>
</organism>
<evidence type="ECO:0000256" key="2">
    <source>
        <dbReference type="SAM" id="Phobius"/>
    </source>
</evidence>
<evidence type="ECO:0000313" key="3">
    <source>
        <dbReference type="EMBL" id="CAG8561430.1"/>
    </source>
</evidence>
<keyword evidence="2" id="KW-0812">Transmembrane</keyword>
<evidence type="ECO:0000313" key="4">
    <source>
        <dbReference type="Proteomes" id="UP000789739"/>
    </source>
</evidence>
<evidence type="ECO:0000256" key="1">
    <source>
        <dbReference type="SAM" id="MobiDB-lite"/>
    </source>
</evidence>
<dbReference type="AlphaFoldDB" id="A0A9N9FWM9"/>
<comment type="caution">
    <text evidence="3">The sequence shown here is derived from an EMBL/GenBank/DDBJ whole genome shotgun (WGS) entry which is preliminary data.</text>
</comment>
<accession>A0A9N9FWM9</accession>
<name>A0A9N9FWM9_9GLOM</name>
<keyword evidence="4" id="KW-1185">Reference proteome</keyword>
<feature type="region of interest" description="Disordered" evidence="1">
    <location>
        <begin position="1"/>
        <end position="25"/>
    </location>
</feature>
<protein>
    <submittedName>
        <fullName evidence="3">5490_t:CDS:1</fullName>
    </submittedName>
</protein>
<feature type="transmembrane region" description="Helical" evidence="2">
    <location>
        <begin position="108"/>
        <end position="128"/>
    </location>
</feature>
<dbReference type="EMBL" id="CAJVPI010000672">
    <property type="protein sequence ID" value="CAG8561430.1"/>
    <property type="molecule type" value="Genomic_DNA"/>
</dbReference>
<feature type="compositionally biased region" description="Polar residues" evidence="1">
    <location>
        <begin position="1"/>
        <end position="14"/>
    </location>
</feature>
<dbReference type="OrthoDB" id="2449951at2759"/>